<dbReference type="InterPro" id="IPR025711">
    <property type="entry name" value="PepSY"/>
</dbReference>
<dbReference type="Proteomes" id="UP000060699">
    <property type="component" value="Chromosome"/>
</dbReference>
<evidence type="ECO:0000313" key="1">
    <source>
        <dbReference type="EMBL" id="ALV08187.1"/>
    </source>
</evidence>
<gene>
    <name evidence="1" type="ORF">RD2015_3733</name>
</gene>
<name>A0A0U3N7P2_9BURK</name>
<accession>A0A0U3N7P2</accession>
<protein>
    <submittedName>
        <fullName evidence="1">Uncharacterized protein</fullName>
    </submittedName>
</protein>
<dbReference type="OrthoDB" id="9180865at2"/>
<keyword evidence="2" id="KW-1185">Reference proteome</keyword>
<dbReference type="Pfam" id="PF13670">
    <property type="entry name" value="PepSY_2"/>
    <property type="match status" value="1"/>
</dbReference>
<organism evidence="1 2">
    <name type="scientific">Roseateles depolymerans</name>
    <dbReference type="NCBI Taxonomy" id="76731"/>
    <lineage>
        <taxon>Bacteria</taxon>
        <taxon>Pseudomonadati</taxon>
        <taxon>Pseudomonadota</taxon>
        <taxon>Betaproteobacteria</taxon>
        <taxon>Burkholderiales</taxon>
        <taxon>Sphaerotilaceae</taxon>
        <taxon>Roseateles</taxon>
    </lineage>
</organism>
<evidence type="ECO:0000313" key="2">
    <source>
        <dbReference type="Proteomes" id="UP000060699"/>
    </source>
</evidence>
<dbReference type="KEGG" id="rdp:RD2015_3733"/>
<sequence length="116" mass="12604" precursor="true">MKRLLPIAVLIALTASGAARANVDCHRATAEWQPREAVTARATELGLTTDSLRIDDGCYEIRGRDADGNWVTLTFEPATLAVLELGVRFRPGADTSRYWAGTRGQVGKSNKPHPTN</sequence>
<dbReference type="AlphaFoldDB" id="A0A0U3N7P2"/>
<dbReference type="RefSeq" id="WP_083525782.1">
    <property type="nucleotide sequence ID" value="NZ_CP013729.1"/>
</dbReference>
<reference evidence="1 2" key="1">
    <citation type="submission" date="2015-12" db="EMBL/GenBank/DDBJ databases">
        <title>Complete genome of Roseateles depolymerans KCTC 42856.</title>
        <authorList>
            <person name="Kim K.M."/>
        </authorList>
    </citation>
    <scope>NUCLEOTIDE SEQUENCE [LARGE SCALE GENOMIC DNA]</scope>
    <source>
        <strain evidence="1 2">KCTC 42856</strain>
    </source>
</reference>
<proteinExistence type="predicted"/>
<dbReference type="EMBL" id="CP013729">
    <property type="protein sequence ID" value="ALV08187.1"/>
    <property type="molecule type" value="Genomic_DNA"/>
</dbReference>
<dbReference type="PATRIC" id="fig|76731.3.peg.3826"/>